<dbReference type="RefSeq" id="WP_273912998.1">
    <property type="nucleotide sequence ID" value="NZ_JAMDGX010000072.1"/>
</dbReference>
<dbReference type="Gene3D" id="3.30.1340.30">
    <property type="match status" value="2"/>
</dbReference>
<accession>A0ABT5NSG7</accession>
<dbReference type="SMART" id="SM00749">
    <property type="entry name" value="BON"/>
    <property type="match status" value="2"/>
</dbReference>
<dbReference type="Proteomes" id="UP001148203">
    <property type="component" value="Unassembled WGS sequence"/>
</dbReference>
<feature type="domain" description="BON" evidence="2">
    <location>
        <begin position="124"/>
        <end position="193"/>
    </location>
</feature>
<feature type="signal peptide" evidence="1">
    <location>
        <begin position="1"/>
        <end position="26"/>
    </location>
</feature>
<protein>
    <submittedName>
        <fullName evidence="3">BON domain-containing protein</fullName>
    </submittedName>
</protein>
<dbReference type="InterPro" id="IPR014004">
    <property type="entry name" value="Transpt-assoc_nodulatn_dom_bac"/>
</dbReference>
<evidence type="ECO:0000259" key="2">
    <source>
        <dbReference type="PROSITE" id="PS50914"/>
    </source>
</evidence>
<keyword evidence="4" id="KW-1185">Reference proteome</keyword>
<feature type="chain" id="PRO_5047452179" evidence="1">
    <location>
        <begin position="27"/>
        <end position="197"/>
    </location>
</feature>
<dbReference type="Pfam" id="PF04972">
    <property type="entry name" value="BON"/>
    <property type="match status" value="2"/>
</dbReference>
<sequence length="197" mass="21053">MPVFSPVAVLAAALLLGPLAVSVAHAAEPAPREAQQGDAALRSIITSRLQWSSQTYRLPIEVDSRDGVVTLRGRVTSADAKQMAGELAEATAGVHLVNNLISLGVSDPAQEREQVVEANAQMQNDAWIEEKVHSSLIYSRNLDTQNIEVNAEEGVVRLSGEVASAEQKTLAVQVAQQIRGVRGVDADKLKVAAREQD</sequence>
<dbReference type="InterPro" id="IPR051686">
    <property type="entry name" value="Lipoprotein_DolP"/>
</dbReference>
<dbReference type="PANTHER" id="PTHR34606:SF15">
    <property type="entry name" value="BON DOMAIN-CONTAINING PROTEIN"/>
    <property type="match status" value="1"/>
</dbReference>
<name>A0ABT5NSG7_9PSED</name>
<dbReference type="EMBL" id="JAMDGY010000026">
    <property type="protein sequence ID" value="MDD0991116.1"/>
    <property type="molecule type" value="Genomic_DNA"/>
</dbReference>
<keyword evidence="1" id="KW-0732">Signal</keyword>
<reference evidence="3 4" key="1">
    <citation type="submission" date="2022-05" db="EMBL/GenBank/DDBJ databases">
        <title>Novel Pseudomonas spp. Isolated from a Rainbow Trout Aquaculture Facility.</title>
        <authorList>
            <person name="Testerman T."/>
            <person name="Graf J."/>
        </authorList>
    </citation>
    <scope>NUCLEOTIDE SEQUENCE [LARGE SCALE GENOMIC DNA]</scope>
    <source>
        <strain evidence="3 4">ID681</strain>
    </source>
</reference>
<gene>
    <name evidence="3" type="ORF">M5G11_11270</name>
</gene>
<evidence type="ECO:0000256" key="1">
    <source>
        <dbReference type="SAM" id="SignalP"/>
    </source>
</evidence>
<comment type="caution">
    <text evidence="3">The sequence shown here is derived from an EMBL/GenBank/DDBJ whole genome shotgun (WGS) entry which is preliminary data.</text>
</comment>
<feature type="domain" description="BON" evidence="2">
    <location>
        <begin position="37"/>
        <end position="105"/>
    </location>
</feature>
<dbReference type="PANTHER" id="PTHR34606">
    <property type="entry name" value="BON DOMAIN-CONTAINING PROTEIN"/>
    <property type="match status" value="1"/>
</dbReference>
<organism evidence="3 4">
    <name type="scientific">Pseudomonas fontis</name>
    <dbReference type="NCBI Taxonomy" id="2942633"/>
    <lineage>
        <taxon>Bacteria</taxon>
        <taxon>Pseudomonadati</taxon>
        <taxon>Pseudomonadota</taxon>
        <taxon>Gammaproteobacteria</taxon>
        <taxon>Pseudomonadales</taxon>
        <taxon>Pseudomonadaceae</taxon>
        <taxon>Pseudomonas</taxon>
    </lineage>
</organism>
<dbReference type="InterPro" id="IPR007055">
    <property type="entry name" value="BON_dom"/>
</dbReference>
<proteinExistence type="predicted"/>
<dbReference type="PROSITE" id="PS50914">
    <property type="entry name" value="BON"/>
    <property type="match status" value="2"/>
</dbReference>
<evidence type="ECO:0000313" key="3">
    <source>
        <dbReference type="EMBL" id="MDD0991116.1"/>
    </source>
</evidence>
<evidence type="ECO:0000313" key="4">
    <source>
        <dbReference type="Proteomes" id="UP001148203"/>
    </source>
</evidence>